<dbReference type="InterPro" id="IPR006121">
    <property type="entry name" value="HMA_dom"/>
</dbReference>
<dbReference type="Proteomes" id="UP000694257">
    <property type="component" value="Chromosome"/>
</dbReference>
<reference evidence="3 4" key="1">
    <citation type="submission" date="2021-07" db="EMBL/GenBank/DDBJ databases">
        <title>Whole Genome Sequence of Nocardia Iowensis.</title>
        <authorList>
            <person name="Lamm A."/>
            <person name="Collins-Fairclough A.M."/>
            <person name="Bunk B."/>
            <person name="Sproer C."/>
        </authorList>
    </citation>
    <scope>NUCLEOTIDE SEQUENCE [LARGE SCALE GENOMIC DNA]</scope>
    <source>
        <strain evidence="3 4">NRRL 5646</strain>
    </source>
</reference>
<dbReference type="PROSITE" id="PS50846">
    <property type="entry name" value="HMA_2"/>
    <property type="match status" value="1"/>
</dbReference>
<gene>
    <name evidence="3" type="ORF">KV110_00570</name>
</gene>
<dbReference type="PROSITE" id="PS01047">
    <property type="entry name" value="HMA_1"/>
    <property type="match status" value="1"/>
</dbReference>
<dbReference type="InterPro" id="IPR017969">
    <property type="entry name" value="Heavy-metal-associated_CS"/>
</dbReference>
<evidence type="ECO:0000259" key="2">
    <source>
        <dbReference type="PROSITE" id="PS50846"/>
    </source>
</evidence>
<feature type="domain" description="HMA" evidence="2">
    <location>
        <begin position="7"/>
        <end position="72"/>
    </location>
</feature>
<sequence>MSTAATTTATVTVTGMTCGCCANSVRDEIGRVPGVTAVAVDLTDGTVTVDSAAQLQPDVIATAVVRAGYAVAD</sequence>
<organism evidence="3 4">
    <name type="scientific">Nocardia iowensis</name>
    <dbReference type="NCBI Taxonomy" id="204891"/>
    <lineage>
        <taxon>Bacteria</taxon>
        <taxon>Bacillati</taxon>
        <taxon>Actinomycetota</taxon>
        <taxon>Actinomycetes</taxon>
        <taxon>Mycobacteriales</taxon>
        <taxon>Nocardiaceae</taxon>
        <taxon>Nocardia</taxon>
    </lineage>
</organism>
<dbReference type="EMBL" id="CP078145">
    <property type="protein sequence ID" value="QXN91741.1"/>
    <property type="molecule type" value="Genomic_DNA"/>
</dbReference>
<evidence type="ECO:0000313" key="4">
    <source>
        <dbReference type="Proteomes" id="UP000694257"/>
    </source>
</evidence>
<dbReference type="Pfam" id="PF00403">
    <property type="entry name" value="HMA"/>
    <property type="match status" value="1"/>
</dbReference>
<name>A0ABX8RW53_NOCIO</name>
<dbReference type="RefSeq" id="WP_218472591.1">
    <property type="nucleotide sequence ID" value="NZ_BAABJN010000009.1"/>
</dbReference>
<proteinExistence type="predicted"/>
<evidence type="ECO:0000313" key="3">
    <source>
        <dbReference type="EMBL" id="QXN91741.1"/>
    </source>
</evidence>
<protein>
    <submittedName>
        <fullName evidence="3">Heavy-metal-associated domain-containing protein</fullName>
    </submittedName>
</protein>
<keyword evidence="1" id="KW-0479">Metal-binding</keyword>
<dbReference type="CDD" id="cd00371">
    <property type="entry name" value="HMA"/>
    <property type="match status" value="1"/>
</dbReference>
<keyword evidence="4" id="KW-1185">Reference proteome</keyword>
<accession>A0ABX8RW53</accession>
<evidence type="ECO:0000256" key="1">
    <source>
        <dbReference type="ARBA" id="ARBA00022723"/>
    </source>
</evidence>